<evidence type="ECO:0000313" key="3">
    <source>
        <dbReference type="Proteomes" id="UP000186469"/>
    </source>
</evidence>
<evidence type="ECO:0000256" key="1">
    <source>
        <dbReference type="SAM" id="Phobius"/>
    </source>
</evidence>
<reference evidence="2 3" key="1">
    <citation type="submission" date="2016-12" db="EMBL/GenBank/DDBJ databases">
        <authorList>
            <person name="Song W.-J."/>
            <person name="Kurnit D.M."/>
        </authorList>
    </citation>
    <scope>NUCLEOTIDE SEQUENCE [LARGE SCALE GENOMIC DNA]</scope>
    <source>
        <strain evidence="2 3">DSM 11393</strain>
    </source>
</reference>
<dbReference type="STRING" id="1121455.SAMN02745728_01490"/>
<dbReference type="InterPro" id="IPR029024">
    <property type="entry name" value="TerB-like"/>
</dbReference>
<keyword evidence="1" id="KW-0812">Transmembrane</keyword>
<feature type="transmembrane region" description="Helical" evidence="1">
    <location>
        <begin position="45"/>
        <end position="62"/>
    </location>
</feature>
<dbReference type="CDD" id="cd07178">
    <property type="entry name" value="terB_like_YebE"/>
    <property type="match status" value="1"/>
</dbReference>
<dbReference type="AlphaFoldDB" id="A0A1M7T2Z9"/>
<protein>
    <submittedName>
        <fullName evidence="2">Uncharacterized membrane protein YebE, DUF533 family</fullName>
    </submittedName>
</protein>
<dbReference type="Gene3D" id="1.10.3680.10">
    <property type="entry name" value="TerB-like"/>
    <property type="match status" value="1"/>
</dbReference>
<proteinExistence type="predicted"/>
<dbReference type="EMBL" id="FRDI01000006">
    <property type="protein sequence ID" value="SHN65079.1"/>
    <property type="molecule type" value="Genomic_DNA"/>
</dbReference>
<keyword evidence="3" id="KW-1185">Reference proteome</keyword>
<dbReference type="OrthoDB" id="5459344at2"/>
<dbReference type="RefSeq" id="WP_084650641.1">
    <property type="nucleotide sequence ID" value="NZ_FRDI01000006.1"/>
</dbReference>
<evidence type="ECO:0000313" key="2">
    <source>
        <dbReference type="EMBL" id="SHN65079.1"/>
    </source>
</evidence>
<dbReference type="SUPFAM" id="SSF158682">
    <property type="entry name" value="TerB-like"/>
    <property type="match status" value="1"/>
</dbReference>
<feature type="transmembrane region" description="Helical" evidence="1">
    <location>
        <begin position="74"/>
        <end position="91"/>
    </location>
</feature>
<dbReference type="Proteomes" id="UP000186469">
    <property type="component" value="Unassembled WGS sequence"/>
</dbReference>
<dbReference type="InterPro" id="IPR007486">
    <property type="entry name" value="YebE"/>
</dbReference>
<accession>A0A1M7T2Z9</accession>
<keyword evidence="1" id="KW-1133">Transmembrane helix</keyword>
<sequence length="245" mass="25920">MSNIFDTILNNPALKDITTKAQETIGNMSNSGASGVKDMLGGNNLGGLLGAGALGGLLGVLVSGKTAKKVAKGALVVGGTAAVGAVAWQFYQKWSQKGSDNGNVQNQTPLPVQSGVNPPVAQPASQTADVLVEAMVFAARADGHIDDEEKSRIYDTLEKLYPGQEQSAILESLLNKPLDPASIASKITNQEEAYDIYKISCLIVDVDHFMERSYLDGLASSLNISAEMKFRLEQEAESAKKSLYA</sequence>
<keyword evidence="1" id="KW-0472">Membrane</keyword>
<organism evidence="2 3">
    <name type="scientific">Desulfovibrio litoralis DSM 11393</name>
    <dbReference type="NCBI Taxonomy" id="1121455"/>
    <lineage>
        <taxon>Bacteria</taxon>
        <taxon>Pseudomonadati</taxon>
        <taxon>Thermodesulfobacteriota</taxon>
        <taxon>Desulfovibrionia</taxon>
        <taxon>Desulfovibrionales</taxon>
        <taxon>Desulfovibrionaceae</taxon>
        <taxon>Desulfovibrio</taxon>
    </lineage>
</organism>
<name>A0A1M7T2Z9_9BACT</name>
<gene>
    <name evidence="2" type="ORF">SAMN02745728_01490</name>
</gene>
<dbReference type="Pfam" id="PF04391">
    <property type="entry name" value="DUF533"/>
    <property type="match status" value="1"/>
</dbReference>